<feature type="non-terminal residue" evidence="1">
    <location>
        <position position="1"/>
    </location>
</feature>
<dbReference type="InterPro" id="IPR029069">
    <property type="entry name" value="HotDog_dom_sf"/>
</dbReference>
<gene>
    <name evidence="1" type="ORF">S03H2_60802</name>
</gene>
<comment type="caution">
    <text evidence="1">The sequence shown here is derived from an EMBL/GenBank/DDBJ whole genome shotgun (WGS) entry which is preliminary data.</text>
</comment>
<sequence>PIKIEQLVVGHEFPPSGYELKPSVVAKYLEAVGRPSGQDAPTLEFVPPMAIAAYAMLVMSQSLSLPPGSIHASQELEFLKLVPIGTTIDCRGRVAQKLNRGNLHLLVIELDAVSQEQEKVLIGQATIVVPS</sequence>
<evidence type="ECO:0000313" key="1">
    <source>
        <dbReference type="EMBL" id="GAH78624.1"/>
    </source>
</evidence>
<organism evidence="1">
    <name type="scientific">marine sediment metagenome</name>
    <dbReference type="NCBI Taxonomy" id="412755"/>
    <lineage>
        <taxon>unclassified sequences</taxon>
        <taxon>metagenomes</taxon>
        <taxon>ecological metagenomes</taxon>
    </lineage>
</organism>
<evidence type="ECO:0008006" key="2">
    <source>
        <dbReference type="Google" id="ProtNLM"/>
    </source>
</evidence>
<name>X1JK16_9ZZZZ</name>
<dbReference type="AlphaFoldDB" id="X1JK16"/>
<accession>X1JK16</accession>
<protein>
    <recommendedName>
        <fullName evidence="2">N-terminal of MaoC-like dehydratase domain-containing protein</fullName>
    </recommendedName>
</protein>
<dbReference type="SUPFAM" id="SSF54637">
    <property type="entry name" value="Thioesterase/thiol ester dehydrase-isomerase"/>
    <property type="match status" value="1"/>
</dbReference>
<dbReference type="EMBL" id="BARU01039208">
    <property type="protein sequence ID" value="GAH78624.1"/>
    <property type="molecule type" value="Genomic_DNA"/>
</dbReference>
<dbReference type="Gene3D" id="3.10.129.10">
    <property type="entry name" value="Hotdog Thioesterase"/>
    <property type="match status" value="1"/>
</dbReference>
<dbReference type="CDD" id="cd03441">
    <property type="entry name" value="R_hydratase_like"/>
    <property type="match status" value="1"/>
</dbReference>
<proteinExistence type="predicted"/>
<reference evidence="1" key="1">
    <citation type="journal article" date="2014" name="Front. Microbiol.">
        <title>High frequency of phylogenetically diverse reductive dehalogenase-homologous genes in deep subseafloor sedimentary metagenomes.</title>
        <authorList>
            <person name="Kawai M."/>
            <person name="Futagami T."/>
            <person name="Toyoda A."/>
            <person name="Takaki Y."/>
            <person name="Nishi S."/>
            <person name="Hori S."/>
            <person name="Arai W."/>
            <person name="Tsubouchi T."/>
            <person name="Morono Y."/>
            <person name="Uchiyama I."/>
            <person name="Ito T."/>
            <person name="Fujiyama A."/>
            <person name="Inagaki F."/>
            <person name="Takami H."/>
        </authorList>
    </citation>
    <scope>NUCLEOTIDE SEQUENCE</scope>
    <source>
        <strain evidence="1">Expedition CK06-06</strain>
    </source>
</reference>